<dbReference type="Proteomes" id="UP000254575">
    <property type="component" value="Unassembled WGS sequence"/>
</dbReference>
<gene>
    <name evidence="1" type="ORF">NCTC10717_00441</name>
</gene>
<dbReference type="PANTHER" id="PTHR39431">
    <property type="entry name" value="FRPA/C-RELATED PROTEIN"/>
    <property type="match status" value="1"/>
</dbReference>
<reference evidence="1 2" key="1">
    <citation type="submission" date="2018-06" db="EMBL/GenBank/DDBJ databases">
        <authorList>
            <consortium name="Pathogen Informatics"/>
            <person name="Doyle S."/>
        </authorList>
    </citation>
    <scope>NUCLEOTIDE SEQUENCE [LARGE SCALE GENOMIC DNA]</scope>
    <source>
        <strain evidence="1 2">NCTC10717</strain>
    </source>
</reference>
<sequence>MTVLAVFFDLMGNSASTLNNWVGSTVRYEKGEKTHIAVIQGIASGSDMLNAMSSGIDGYDSSIKNRLGKISNIANAGVVILKIIGKENLTWGDAATLGITAISLIGKFTPLGMLGTALNFGLNAFALYDNLSDFAKLNRTGKYQVYDPLSLDLDDDGIIETTAIEGLNSTLFDHNNDGIRTATGWVSADDGLLVLDRNGDGVINHGGELFGDNTLLKDGSLAPTGFAALAEHDDNGDGKIDTQDAVFEQLKVWRDLNQDGISQEGELFTLAELGIQSLDLNHQAVNQRQGNGNSVARLGSYTSTDGSTHKMGDLLFDSNSMISRFTDEIALSAEQRQAPKLLAA</sequence>
<dbReference type="EMBL" id="UHIA01000003">
    <property type="protein sequence ID" value="SUO92221.1"/>
    <property type="molecule type" value="Genomic_DNA"/>
</dbReference>
<organism evidence="1 2">
    <name type="scientific">Suttonella indologenes</name>
    <dbReference type="NCBI Taxonomy" id="13276"/>
    <lineage>
        <taxon>Bacteria</taxon>
        <taxon>Pseudomonadati</taxon>
        <taxon>Pseudomonadota</taxon>
        <taxon>Gammaproteobacteria</taxon>
        <taxon>Cardiobacteriales</taxon>
        <taxon>Cardiobacteriaceae</taxon>
        <taxon>Suttonella</taxon>
    </lineage>
</organism>
<keyword evidence="2" id="KW-1185">Reference proteome</keyword>
<dbReference type="PANTHER" id="PTHR39431:SF1">
    <property type="entry name" value="FRPA_C-RELATED PROTEIN"/>
    <property type="match status" value="1"/>
</dbReference>
<protein>
    <submittedName>
        <fullName evidence="1">Uncharacterized protein</fullName>
    </submittedName>
</protein>
<accession>A0A380MLF6</accession>
<evidence type="ECO:0000313" key="1">
    <source>
        <dbReference type="EMBL" id="SUO92221.1"/>
    </source>
</evidence>
<proteinExistence type="predicted"/>
<dbReference type="AlphaFoldDB" id="A0A380MLF6"/>
<name>A0A380MLF6_9GAMM</name>
<evidence type="ECO:0000313" key="2">
    <source>
        <dbReference type="Proteomes" id="UP000254575"/>
    </source>
</evidence>